<gene>
    <name evidence="2" type="ORF">C5C40_13175</name>
</gene>
<evidence type="ECO:0000313" key="3">
    <source>
        <dbReference type="Proteomes" id="UP000239698"/>
    </source>
</evidence>
<evidence type="ECO:0000256" key="1">
    <source>
        <dbReference type="SAM" id="MobiDB-lite"/>
    </source>
</evidence>
<reference evidence="2 3" key="1">
    <citation type="submission" date="2018-02" db="EMBL/GenBank/DDBJ databases">
        <title>Bacteriophage NCPPB3778 and a type I-E CRISPR drive the evolution of the US Biological Select Agent, Rathayibacter toxicus.</title>
        <authorList>
            <person name="Davis E.W.II."/>
            <person name="Tabima J.F."/>
            <person name="Weisberg A.J."/>
            <person name="Lopes L.D."/>
            <person name="Wiseman M.S."/>
            <person name="Wiseman M.S."/>
            <person name="Pupko T."/>
            <person name="Belcher M.S."/>
            <person name="Sechler A.J."/>
            <person name="Tancos M.A."/>
            <person name="Schroeder B.K."/>
            <person name="Murray T.D."/>
            <person name="Luster D.G."/>
            <person name="Schneider W.L."/>
            <person name="Rogers E."/>
            <person name="Andreote F.D."/>
            <person name="Grunwald N.J."/>
            <person name="Putnam M.L."/>
            <person name="Chang J.H."/>
        </authorList>
    </citation>
    <scope>NUCLEOTIDE SEQUENCE [LARGE SCALE GENOMIC DNA]</scope>
    <source>
        <strain evidence="2 3">AY1D6</strain>
    </source>
</reference>
<keyword evidence="3" id="KW-1185">Reference proteome</keyword>
<dbReference type="RefSeq" id="WP_097167895.1">
    <property type="nucleotide sequence ID" value="NZ_PSUD01000039.1"/>
</dbReference>
<organism evidence="2 3">
    <name type="scientific">Rathayibacter rathayi</name>
    <name type="common">Corynebacterium rathayi</name>
    <dbReference type="NCBI Taxonomy" id="33887"/>
    <lineage>
        <taxon>Bacteria</taxon>
        <taxon>Bacillati</taxon>
        <taxon>Actinomycetota</taxon>
        <taxon>Actinomycetes</taxon>
        <taxon>Micrococcales</taxon>
        <taxon>Microbacteriaceae</taxon>
        <taxon>Rathayibacter</taxon>
    </lineage>
</organism>
<dbReference type="Proteomes" id="UP000239698">
    <property type="component" value="Unassembled WGS sequence"/>
</dbReference>
<evidence type="ECO:0000313" key="2">
    <source>
        <dbReference type="EMBL" id="PPH74220.1"/>
    </source>
</evidence>
<name>A0ABX5A8W0_RATRA</name>
<feature type="compositionally biased region" description="Basic and acidic residues" evidence="1">
    <location>
        <begin position="49"/>
        <end position="59"/>
    </location>
</feature>
<feature type="region of interest" description="Disordered" evidence="1">
    <location>
        <begin position="34"/>
        <end position="59"/>
    </location>
</feature>
<sequence length="59" mass="6482">MKLDAAYVSPASRLAERDGWTPLAWVTDPVRTVHGDPSFDLTPELLSDDPSKSEDAPEK</sequence>
<comment type="caution">
    <text evidence="2">The sequence shown here is derived from an EMBL/GenBank/DDBJ whole genome shotgun (WGS) entry which is preliminary data.</text>
</comment>
<accession>A0ABX5A8W0</accession>
<proteinExistence type="predicted"/>
<dbReference type="EMBL" id="PSVT01000037">
    <property type="protein sequence ID" value="PPH74220.1"/>
    <property type="molecule type" value="Genomic_DNA"/>
</dbReference>
<protein>
    <submittedName>
        <fullName evidence="2">Uncharacterized protein</fullName>
    </submittedName>
</protein>